<dbReference type="AlphaFoldDB" id="A0A6C0AHE1"/>
<dbReference type="InterPro" id="IPR038231">
    <property type="entry name" value="MepB-like_sf"/>
</dbReference>
<dbReference type="Gene3D" id="3.40.1350.140">
    <property type="entry name" value="MepB-like"/>
    <property type="match status" value="1"/>
</dbReference>
<reference evidence="2" key="1">
    <citation type="journal article" date="2020" name="Nature">
        <title>Giant virus diversity and host interactions through global metagenomics.</title>
        <authorList>
            <person name="Schulz F."/>
            <person name="Roux S."/>
            <person name="Paez-Espino D."/>
            <person name="Jungbluth S."/>
            <person name="Walsh D.A."/>
            <person name="Denef V.J."/>
            <person name="McMahon K.D."/>
            <person name="Konstantinidis K.T."/>
            <person name="Eloe-Fadrosh E.A."/>
            <person name="Kyrpides N.C."/>
            <person name="Woyke T."/>
        </authorList>
    </citation>
    <scope>NUCLEOTIDE SEQUENCE</scope>
    <source>
        <strain evidence="2">GVMAG-S-1024976-23</strain>
    </source>
</reference>
<evidence type="ECO:0000256" key="1">
    <source>
        <dbReference type="SAM" id="MobiDB-lite"/>
    </source>
</evidence>
<accession>A0A6C0AHE1</accession>
<organism evidence="2">
    <name type="scientific">viral metagenome</name>
    <dbReference type="NCBI Taxonomy" id="1070528"/>
    <lineage>
        <taxon>unclassified sequences</taxon>
        <taxon>metagenomes</taxon>
        <taxon>organismal metagenomes</taxon>
    </lineage>
</organism>
<evidence type="ECO:0008006" key="3">
    <source>
        <dbReference type="Google" id="ProtNLM"/>
    </source>
</evidence>
<protein>
    <recommendedName>
        <fullName evidence="3">DUF4365 domain-containing protein</fullName>
    </recommendedName>
</protein>
<proteinExistence type="predicted"/>
<feature type="region of interest" description="Disordered" evidence="1">
    <location>
        <begin position="36"/>
        <end position="59"/>
    </location>
</feature>
<sequence length="420" mass="49602">MVSKCWNKWRAHWYENGKYCYKSFINEQEAIKCENENRAKDKERKKKEKESKTGKQRRDEGLLKSGHNFECESKAIRKLVKLLENNWNIKLIRDGAHNDIAIQRKNSCTKNLYYGIQIKSCSKQIADGPNKTPVAQFKRINHYPNSLLICICLQPLKIWFFHGKDLLNHGLTLNESQKPYFKNALCYDEKKSINNLEAFLTSYLEKYETQTLDYYNLQLNTTMFIEDYANRLYKSHKNLPIKSVTRDLNEIENSCVDYIDANNSRIQEKVCCIKKNSTGFKINLAKNNGRDLESKKTNGPYNENDFDILRVHLLCKVDDLGKVSFKRENYNIKYNGKDYDLAINHIKSYKLFGYWDIPMHKLISENYVSTKNQKGKVNLYVYLPEEVANSIKYELPKKIQKKGSKRTTPIWTREYFHKIH</sequence>
<evidence type="ECO:0000313" key="2">
    <source>
        <dbReference type="EMBL" id="QHS78761.1"/>
    </source>
</evidence>
<dbReference type="EMBL" id="MN740603">
    <property type="protein sequence ID" value="QHS78761.1"/>
    <property type="molecule type" value="Genomic_DNA"/>
</dbReference>
<name>A0A6C0AHE1_9ZZZZ</name>